<keyword evidence="3" id="KW-1185">Reference proteome</keyword>
<evidence type="ECO:0000313" key="2">
    <source>
        <dbReference type="EMBL" id="GLR85666.1"/>
    </source>
</evidence>
<dbReference type="Proteomes" id="UP001156905">
    <property type="component" value="Unassembled WGS sequence"/>
</dbReference>
<comment type="caution">
    <text evidence="2">The sequence shown here is derived from an EMBL/GenBank/DDBJ whole genome shotgun (WGS) entry which is preliminary data.</text>
</comment>
<reference evidence="3" key="1">
    <citation type="journal article" date="2019" name="Int. J. Syst. Evol. Microbiol.">
        <title>The Global Catalogue of Microorganisms (GCM) 10K type strain sequencing project: providing services to taxonomists for standard genome sequencing and annotation.</title>
        <authorList>
            <consortium name="The Broad Institute Genomics Platform"/>
            <consortium name="The Broad Institute Genome Sequencing Center for Infectious Disease"/>
            <person name="Wu L."/>
            <person name="Ma J."/>
        </authorList>
    </citation>
    <scope>NUCLEOTIDE SEQUENCE [LARGE SCALE GENOMIC DNA]</scope>
    <source>
        <strain evidence="3">NBRC 102520</strain>
    </source>
</reference>
<proteinExistence type="predicted"/>
<evidence type="ECO:0000313" key="3">
    <source>
        <dbReference type="Proteomes" id="UP001156905"/>
    </source>
</evidence>
<evidence type="ECO:0000256" key="1">
    <source>
        <dbReference type="SAM" id="MobiDB-lite"/>
    </source>
</evidence>
<protein>
    <submittedName>
        <fullName evidence="2">Uncharacterized protein</fullName>
    </submittedName>
</protein>
<accession>A0ABQ6AWQ6</accession>
<feature type="compositionally biased region" description="Basic and acidic residues" evidence="1">
    <location>
        <begin position="1"/>
        <end position="12"/>
    </location>
</feature>
<sequence length="85" mass="8876">MAHTQDRDRDSAEAAAGKSQTVQDKRGCPPKILKKRVFVRIGEFHSGSKRATGGTEGMREAGAGAKGMLNIRTSASSSADTAAEA</sequence>
<organism evidence="2 3">
    <name type="scientific">Bradyrhizobium iriomotense</name>
    <dbReference type="NCBI Taxonomy" id="441950"/>
    <lineage>
        <taxon>Bacteria</taxon>
        <taxon>Pseudomonadati</taxon>
        <taxon>Pseudomonadota</taxon>
        <taxon>Alphaproteobacteria</taxon>
        <taxon>Hyphomicrobiales</taxon>
        <taxon>Nitrobacteraceae</taxon>
        <taxon>Bradyrhizobium</taxon>
    </lineage>
</organism>
<name>A0ABQ6AWQ6_9BRAD</name>
<dbReference type="EMBL" id="BSOW01000007">
    <property type="protein sequence ID" value="GLR85666.1"/>
    <property type="molecule type" value="Genomic_DNA"/>
</dbReference>
<feature type="region of interest" description="Disordered" evidence="1">
    <location>
        <begin position="1"/>
        <end position="29"/>
    </location>
</feature>
<gene>
    <name evidence="2" type="ORF">GCM10007857_23770</name>
</gene>